<dbReference type="Pfam" id="PF12706">
    <property type="entry name" value="Lactamase_B_2"/>
    <property type="match status" value="1"/>
</dbReference>
<evidence type="ECO:0000256" key="1">
    <source>
        <dbReference type="ARBA" id="ARBA00022801"/>
    </source>
</evidence>
<comment type="caution">
    <text evidence="4">The sequence shown here is derived from an EMBL/GenBank/DDBJ whole genome shotgun (WGS) entry which is preliminary data.</text>
</comment>
<dbReference type="Gene3D" id="3.60.15.10">
    <property type="entry name" value="Ribonuclease Z/Hydroxyacylglutathione hydrolase-like"/>
    <property type="match status" value="1"/>
</dbReference>
<organism evidence="4 5">
    <name type="scientific">Shewanella septentrionalis</name>
    <dbReference type="NCBI Taxonomy" id="2952223"/>
    <lineage>
        <taxon>Bacteria</taxon>
        <taxon>Pseudomonadati</taxon>
        <taxon>Pseudomonadota</taxon>
        <taxon>Gammaproteobacteria</taxon>
        <taxon>Alteromonadales</taxon>
        <taxon>Shewanellaceae</taxon>
        <taxon>Shewanella</taxon>
    </lineage>
</organism>
<protein>
    <submittedName>
        <fullName evidence="4">MBL fold metallo-hydrolase</fullName>
    </submittedName>
</protein>
<keyword evidence="5" id="KW-1185">Reference proteome</keyword>
<dbReference type="GO" id="GO:0016787">
    <property type="term" value="F:hydrolase activity"/>
    <property type="evidence" value="ECO:0007669"/>
    <property type="project" value="UniProtKB-KW"/>
</dbReference>
<dbReference type="InterPro" id="IPR050114">
    <property type="entry name" value="UPF0173_UPF0282_UlaG_hydrolase"/>
</dbReference>
<dbReference type="InterPro" id="IPR036866">
    <property type="entry name" value="RibonucZ/Hydroxyglut_hydro"/>
</dbReference>
<evidence type="ECO:0000313" key="4">
    <source>
        <dbReference type="EMBL" id="MCT7945423.1"/>
    </source>
</evidence>
<sequence length="297" mass="32798">MKNKAITILLTLGLATIINSTNALAESAPTLHSEPQQIHFQHIRNATSKLTYGDTTFLIDPMLAKKDTYPGFAGTYRSEIRIPMIDLPMSAKAVIDNVDAVIVTHTHLDHWDDAAQSVIPKTMPLFVQNEEDANTIRAQGFKDVRVLGIKTQFNGISLTKTGGQHGTDEMYAIPELAKLLGEAMGLVLQADNYSTVYFVGDTIWRNEVENALNEFKPEVVVLNTGDARLDGLEGSIIMGEQDTLRTIKHAPQANIVAVHMDTVNHAALTRKELREFVEEKGIEKQVLIPEDGESLKL</sequence>
<evidence type="ECO:0000259" key="3">
    <source>
        <dbReference type="Pfam" id="PF12706"/>
    </source>
</evidence>
<name>A0A9X3B0I9_9GAMM</name>
<dbReference type="InterPro" id="IPR001279">
    <property type="entry name" value="Metallo-B-lactamas"/>
</dbReference>
<evidence type="ECO:0000256" key="2">
    <source>
        <dbReference type="SAM" id="SignalP"/>
    </source>
</evidence>
<proteinExistence type="predicted"/>
<keyword evidence="2" id="KW-0732">Signal</keyword>
<dbReference type="PANTHER" id="PTHR43546">
    <property type="entry name" value="UPF0173 METAL-DEPENDENT HYDROLASE MJ1163-RELATED"/>
    <property type="match status" value="1"/>
</dbReference>
<dbReference type="RefSeq" id="WP_261272428.1">
    <property type="nucleotide sequence ID" value="NZ_JAMTCC010000011.1"/>
</dbReference>
<dbReference type="SUPFAM" id="SSF56281">
    <property type="entry name" value="Metallo-hydrolase/oxidoreductase"/>
    <property type="match status" value="1"/>
</dbReference>
<dbReference type="AlphaFoldDB" id="A0A9X3B0I9"/>
<feature type="domain" description="Metallo-beta-lactamase" evidence="3">
    <location>
        <begin position="56"/>
        <end position="260"/>
    </location>
</feature>
<reference evidence="4" key="1">
    <citation type="journal article" date="2023" name="Int. J. Syst. Evol. Microbiol.">
        <title>&lt;i&gt;Shewanella septentrionalis&lt;/i&gt; sp. nov. and &lt;i&gt;Shewanella holmiensis&lt;/i&gt; sp. nov., isolated from Baltic Sea water and sediments.</title>
        <authorList>
            <person name="Martin-Rodriguez A.J."/>
            <person name="Thorell K."/>
            <person name="Joffre E."/>
            <person name="Jensie-Markopoulos S."/>
            <person name="Moore E.R.B."/>
            <person name="Sjoling A."/>
        </authorList>
    </citation>
    <scope>NUCLEOTIDE SEQUENCE</scope>
    <source>
        <strain evidence="4">SP1W3</strain>
    </source>
</reference>
<evidence type="ECO:0000313" key="5">
    <source>
        <dbReference type="Proteomes" id="UP001155604"/>
    </source>
</evidence>
<accession>A0A9X3B0I9</accession>
<gene>
    <name evidence="4" type="ORF">NE536_08555</name>
</gene>
<keyword evidence="1" id="KW-0378">Hydrolase</keyword>
<dbReference type="PANTHER" id="PTHR43546:SF9">
    <property type="entry name" value="L-ASCORBATE-6-PHOSPHATE LACTONASE ULAG-RELATED"/>
    <property type="match status" value="1"/>
</dbReference>
<dbReference type="EMBL" id="JAMTCC010000011">
    <property type="protein sequence ID" value="MCT7945423.1"/>
    <property type="molecule type" value="Genomic_DNA"/>
</dbReference>
<feature type="chain" id="PRO_5040879437" evidence="2">
    <location>
        <begin position="26"/>
        <end position="297"/>
    </location>
</feature>
<feature type="signal peptide" evidence="2">
    <location>
        <begin position="1"/>
        <end position="25"/>
    </location>
</feature>
<dbReference type="Proteomes" id="UP001155604">
    <property type="component" value="Unassembled WGS sequence"/>
</dbReference>